<accession>A0A1F5L935</accession>
<dbReference type="RefSeq" id="XP_022485028.1">
    <property type="nucleotide sequence ID" value="XM_022635040.1"/>
</dbReference>
<dbReference type="OrthoDB" id="4506360at2759"/>
<evidence type="ECO:0000313" key="2">
    <source>
        <dbReference type="EMBL" id="OGE49577.1"/>
    </source>
</evidence>
<reference evidence="2 3" key="1">
    <citation type="journal article" date="2016" name="Sci. Rep.">
        <title>Penicillium arizonense, a new, genome sequenced fungal species, reveals a high chemical diversity in secreted metabolites.</title>
        <authorList>
            <person name="Grijseels S."/>
            <person name="Nielsen J.C."/>
            <person name="Randelovic M."/>
            <person name="Nielsen J."/>
            <person name="Nielsen K.F."/>
            <person name="Workman M."/>
            <person name="Frisvad J.C."/>
        </authorList>
    </citation>
    <scope>NUCLEOTIDE SEQUENCE [LARGE SCALE GENOMIC DNA]</scope>
    <source>
        <strain evidence="2 3">CBS 141311</strain>
    </source>
</reference>
<proteinExistence type="predicted"/>
<feature type="compositionally biased region" description="Low complexity" evidence="1">
    <location>
        <begin position="74"/>
        <end position="104"/>
    </location>
</feature>
<dbReference type="GeneID" id="34579774"/>
<dbReference type="EMBL" id="LXJU01000020">
    <property type="protein sequence ID" value="OGE49577.1"/>
    <property type="molecule type" value="Genomic_DNA"/>
</dbReference>
<feature type="compositionally biased region" description="Low complexity" evidence="1">
    <location>
        <begin position="126"/>
        <end position="136"/>
    </location>
</feature>
<name>A0A1F5L935_PENAI</name>
<keyword evidence="3" id="KW-1185">Reference proteome</keyword>
<sequence length="136" mass="13676">MASSTNSLLNLDPQHISCIGGRTVLTCKSCAGNAPRGSICTSCNGRGFNIFICVQCNPTVAAAAATARATANLTSASAGTGTPGSSAPSSPGSLSRSSSTSYPSHPDPRVGRSWGRRGTSCGSVETNTNTNTPRNP</sequence>
<protein>
    <submittedName>
        <fullName evidence="2">Uncharacterized protein</fullName>
    </submittedName>
</protein>
<gene>
    <name evidence="2" type="ORF">PENARI_c020G07289</name>
</gene>
<comment type="caution">
    <text evidence="2">The sequence shown here is derived from an EMBL/GenBank/DDBJ whole genome shotgun (WGS) entry which is preliminary data.</text>
</comment>
<evidence type="ECO:0000313" key="3">
    <source>
        <dbReference type="Proteomes" id="UP000177622"/>
    </source>
</evidence>
<dbReference type="Proteomes" id="UP000177622">
    <property type="component" value="Unassembled WGS sequence"/>
</dbReference>
<evidence type="ECO:0000256" key="1">
    <source>
        <dbReference type="SAM" id="MobiDB-lite"/>
    </source>
</evidence>
<feature type="region of interest" description="Disordered" evidence="1">
    <location>
        <begin position="74"/>
        <end position="136"/>
    </location>
</feature>
<organism evidence="2 3">
    <name type="scientific">Penicillium arizonense</name>
    <dbReference type="NCBI Taxonomy" id="1835702"/>
    <lineage>
        <taxon>Eukaryota</taxon>
        <taxon>Fungi</taxon>
        <taxon>Dikarya</taxon>
        <taxon>Ascomycota</taxon>
        <taxon>Pezizomycotina</taxon>
        <taxon>Eurotiomycetes</taxon>
        <taxon>Eurotiomycetidae</taxon>
        <taxon>Eurotiales</taxon>
        <taxon>Aspergillaceae</taxon>
        <taxon>Penicillium</taxon>
    </lineage>
</organism>
<dbReference type="AlphaFoldDB" id="A0A1F5L935"/>